<proteinExistence type="predicted"/>
<dbReference type="PANTHER" id="PTHR30143">
    <property type="entry name" value="ACID HYDRATASE"/>
    <property type="match status" value="1"/>
</dbReference>
<dbReference type="GO" id="GO:0005737">
    <property type="term" value="C:cytoplasm"/>
    <property type="evidence" value="ECO:0007669"/>
    <property type="project" value="TreeGrafter"/>
</dbReference>
<dbReference type="InterPro" id="IPR036663">
    <property type="entry name" value="Fumarylacetoacetase_C_sf"/>
</dbReference>
<evidence type="ECO:0000313" key="2">
    <source>
        <dbReference type="Proteomes" id="UP000092876"/>
    </source>
</evidence>
<dbReference type="EC" id="4.2.1.80" evidence="1"/>
<dbReference type="GeneID" id="94235907"/>
<accession>A0A1C3IQ02</accession>
<evidence type="ECO:0000313" key="1">
    <source>
        <dbReference type="EMBL" id="SBS63502.1"/>
    </source>
</evidence>
<protein>
    <submittedName>
        <fullName evidence="1">2-keto-4-pentenoate hydratase</fullName>
        <ecNumber evidence="1">4.2.1.80</ecNumber>
    </submittedName>
</protein>
<dbReference type="InterPro" id="IPR050772">
    <property type="entry name" value="Hydratase-Decarb/MhpD_sf"/>
</dbReference>
<dbReference type="PANTHER" id="PTHR30143:SF0">
    <property type="entry name" value="2-KETO-4-PENTENOATE HYDRATASE"/>
    <property type="match status" value="1"/>
</dbReference>
<dbReference type="Gene3D" id="3.90.850.10">
    <property type="entry name" value="Fumarylacetoacetase-like, C-terminal domain"/>
    <property type="match status" value="1"/>
</dbReference>
<dbReference type="Proteomes" id="UP000092876">
    <property type="component" value="Unassembled WGS sequence"/>
</dbReference>
<dbReference type="GO" id="GO:0008684">
    <property type="term" value="F:2-oxopent-4-enoate hydratase activity"/>
    <property type="evidence" value="ECO:0007669"/>
    <property type="project" value="UniProtKB-EC"/>
</dbReference>
<gene>
    <name evidence="1" type="primary">mhpD</name>
    <name evidence="1" type="ORF">VAT7223_01707</name>
</gene>
<dbReference type="EMBL" id="FLQP01000020">
    <property type="protein sequence ID" value="SBS63502.1"/>
    <property type="molecule type" value="Genomic_DNA"/>
</dbReference>
<dbReference type="SUPFAM" id="SSF56529">
    <property type="entry name" value="FAH"/>
    <property type="match status" value="1"/>
</dbReference>
<keyword evidence="1" id="KW-0456">Lyase</keyword>
<organism evidence="1 2">
    <name type="scientific">Vibrio atlanticus</name>
    <dbReference type="NCBI Taxonomy" id="693153"/>
    <lineage>
        <taxon>Bacteria</taxon>
        <taxon>Pseudomonadati</taxon>
        <taxon>Pseudomonadota</taxon>
        <taxon>Gammaproteobacteria</taxon>
        <taxon>Vibrionales</taxon>
        <taxon>Vibrionaceae</taxon>
        <taxon>Vibrio</taxon>
    </lineage>
</organism>
<dbReference type="AlphaFoldDB" id="A0A1C3IQ02"/>
<reference evidence="2" key="1">
    <citation type="submission" date="2016-06" db="EMBL/GenBank/DDBJ databases">
        <authorList>
            <person name="Rodrigo-Torres Lidia"/>
            <person name="Arahal R.David."/>
        </authorList>
    </citation>
    <scope>NUCLEOTIDE SEQUENCE [LARGE SCALE GENOMIC DNA]</scope>
    <source>
        <strain evidence="2">CECT 7223</strain>
    </source>
</reference>
<dbReference type="RefSeq" id="WP_065678898.1">
    <property type="nucleotide sequence ID" value="NZ_AP025461.1"/>
</dbReference>
<name>A0A1C3IQ02_9VIBR</name>
<sequence>MTNVFRQAAEELLSRRVAGTKAPRLDEQYRPNNLEDALKIQSSMIDLKSDKVGGWKCLLPLAEDKFIVAPIFSGSVQQGEVCELFADNDVVRVEPEIAFTLVKSLPANQEGYSEEQINDAIGSCHMALELIQSRFADDSGAEFYEKLADGLVNQGLFIGPEIDREKAFTSAEINIEVTQGEQVQAFAGKHPNSLPQTPIYWLINTMTQRGVSFEAGEAIITGSYCGVVEVEFDQLTTVRYDELGEYEVIFKQKL</sequence>